<evidence type="ECO:0000259" key="2">
    <source>
        <dbReference type="PROSITE" id="PS51038"/>
    </source>
</evidence>
<gene>
    <name evidence="3" type="ORF">SLS58_003297</name>
</gene>
<dbReference type="PROSITE" id="PS51038">
    <property type="entry name" value="BAH"/>
    <property type="match status" value="1"/>
</dbReference>
<evidence type="ECO:0000313" key="3">
    <source>
        <dbReference type="EMBL" id="KAL1646340.1"/>
    </source>
</evidence>
<evidence type="ECO:0000313" key="4">
    <source>
        <dbReference type="Proteomes" id="UP001521184"/>
    </source>
</evidence>
<name>A0ABR3TWQ1_9PEZI</name>
<dbReference type="EMBL" id="JAKEKT020000016">
    <property type="protein sequence ID" value="KAL1646340.1"/>
    <property type="molecule type" value="Genomic_DNA"/>
</dbReference>
<proteinExistence type="predicted"/>
<accession>A0ABR3TWQ1</accession>
<keyword evidence="4" id="KW-1185">Reference proteome</keyword>
<protein>
    <recommendedName>
        <fullName evidence="2">BAH domain-containing protein</fullName>
    </recommendedName>
</protein>
<sequence length="579" mass="66456">MRLQAIIDNLSSIFSSVAERSADTITAKDELLEDFADVTLSEDEDDWPLPRPKRVKLDEASSKSAEFSQHEADPMVIDLTSDAENDDRDHRPDFSRTSSPQAEPGPPMNTRIHVKPSLSNYPRSLYEDWQPPLTPTSECIALDELLQAYVDPAGLGYIMIPIRQFRIYRRSEPEKTVLINRQHELEPLHHLKTDQGCDCLLVDGIITHNGLERYIEGVPFQTLAIEGYGDPELPTVSRNISIQSLYASAMDVWYVLREPAADYATYHGPFLWIADFAKHVVDYLSEHEVVSLEHFRSKFYDRTSQRHGESQKFQQWAQRFGGQEKNYDFRQAAVAYGSFLWKETWSVIDNPRKDPFWSDINYIADNEREDEPLRKAIGTGKTLVTPYVYKNFKHISQLRGYFECKKPSPRVRADLKKRKHMLGFTNAQRAPPQTSAGSFLKKDNLKRGDFVAIHPEESTLWKDGSDVWYAFIQDIRQDRHGKFFDVIWLYSASATTLAGGRYPFKNELFLSSHCNCHEAPLKLKDIAGKVNISWLKGSTVATDDLNGGASDFFVRQKFDTEHHCFTTIKASDFSYWNQS</sequence>
<dbReference type="SMART" id="SM00439">
    <property type="entry name" value="BAH"/>
    <property type="match status" value="1"/>
</dbReference>
<dbReference type="Pfam" id="PF25423">
    <property type="entry name" value="DUF7893"/>
    <property type="match status" value="1"/>
</dbReference>
<dbReference type="InterPro" id="IPR057215">
    <property type="entry name" value="DUF7893"/>
</dbReference>
<dbReference type="InterPro" id="IPR001025">
    <property type="entry name" value="BAH_dom"/>
</dbReference>
<comment type="caution">
    <text evidence="3">The sequence shown here is derived from an EMBL/GenBank/DDBJ whole genome shotgun (WGS) entry which is preliminary data.</text>
</comment>
<reference evidence="3 4" key="1">
    <citation type="journal article" date="2023" name="Plant Dis.">
        <title>First Report of Diplodia intermedia Causing Canker and Dieback Diseases on Apple Trees in Canada.</title>
        <authorList>
            <person name="Ellouze W."/>
            <person name="Ilyukhin E."/>
            <person name="Sulman M."/>
            <person name="Ali S."/>
        </authorList>
    </citation>
    <scope>NUCLEOTIDE SEQUENCE [LARGE SCALE GENOMIC DNA]</scope>
    <source>
        <strain evidence="3 4">M45-28</strain>
    </source>
</reference>
<dbReference type="Proteomes" id="UP001521184">
    <property type="component" value="Unassembled WGS sequence"/>
</dbReference>
<organism evidence="3 4">
    <name type="scientific">Diplodia intermedia</name>
    <dbReference type="NCBI Taxonomy" id="856260"/>
    <lineage>
        <taxon>Eukaryota</taxon>
        <taxon>Fungi</taxon>
        <taxon>Dikarya</taxon>
        <taxon>Ascomycota</taxon>
        <taxon>Pezizomycotina</taxon>
        <taxon>Dothideomycetes</taxon>
        <taxon>Dothideomycetes incertae sedis</taxon>
        <taxon>Botryosphaeriales</taxon>
        <taxon>Botryosphaeriaceae</taxon>
        <taxon>Diplodia</taxon>
    </lineage>
</organism>
<feature type="region of interest" description="Disordered" evidence="1">
    <location>
        <begin position="40"/>
        <end position="111"/>
    </location>
</feature>
<evidence type="ECO:0000256" key="1">
    <source>
        <dbReference type="SAM" id="MobiDB-lite"/>
    </source>
</evidence>
<feature type="domain" description="BAH" evidence="2">
    <location>
        <begin position="443"/>
        <end position="569"/>
    </location>
</feature>
<dbReference type="Gene3D" id="2.30.30.490">
    <property type="match status" value="1"/>
</dbReference>
<dbReference type="InterPro" id="IPR043151">
    <property type="entry name" value="BAH_sf"/>
</dbReference>